<keyword evidence="2" id="KW-1185">Reference proteome</keyword>
<comment type="caution">
    <text evidence="1">The sequence shown here is derived from an EMBL/GenBank/DDBJ whole genome shotgun (WGS) entry which is preliminary data.</text>
</comment>
<dbReference type="OrthoDB" id="9810135at2"/>
<reference evidence="1" key="1">
    <citation type="submission" date="2013-03" db="EMBL/GenBank/DDBJ databases">
        <title>Draft genome sequence of the hydrogen-ethanol-producing anaerobic alkalithermophilic Caloramator celere.</title>
        <authorList>
            <person name="Ciranna A."/>
            <person name="Larjo A."/>
            <person name="Kivisto A."/>
            <person name="Santala V."/>
            <person name="Roos C."/>
            <person name="Karp M."/>
        </authorList>
    </citation>
    <scope>NUCLEOTIDE SEQUENCE [LARGE SCALE GENOMIC DNA]</scope>
    <source>
        <strain evidence="1">DSM 8682</strain>
    </source>
</reference>
<dbReference type="HOGENOM" id="CLU_2866345_0_0_9"/>
<sequence>MAMTQQQVDMLYKEIDTYTRAEKLMKENLLFEEYPHHMPNAVIRGGTVRKIINLNFFSGYRYYK</sequence>
<protein>
    <submittedName>
        <fullName evidence="1">ATP-dependent DNA helicase UvrD/PcrA</fullName>
    </submittedName>
</protein>
<dbReference type="AlphaFoldDB" id="R7RUL0"/>
<keyword evidence="1" id="KW-0378">Hydrolase</keyword>
<organism evidence="1 2">
    <name type="scientific">Thermobrachium celere DSM 8682</name>
    <dbReference type="NCBI Taxonomy" id="941824"/>
    <lineage>
        <taxon>Bacteria</taxon>
        <taxon>Bacillati</taxon>
        <taxon>Bacillota</taxon>
        <taxon>Clostridia</taxon>
        <taxon>Eubacteriales</taxon>
        <taxon>Clostridiaceae</taxon>
        <taxon>Thermobrachium</taxon>
    </lineage>
</organism>
<dbReference type="EMBL" id="CAVN010000127">
    <property type="protein sequence ID" value="CDF59118.1"/>
    <property type="molecule type" value="Genomic_DNA"/>
</dbReference>
<proteinExistence type="predicted"/>
<keyword evidence="1" id="KW-0547">Nucleotide-binding</keyword>
<dbReference type="GO" id="GO:0004386">
    <property type="term" value="F:helicase activity"/>
    <property type="evidence" value="ECO:0007669"/>
    <property type="project" value="UniProtKB-KW"/>
</dbReference>
<evidence type="ECO:0000313" key="2">
    <source>
        <dbReference type="Proteomes" id="UP000014923"/>
    </source>
</evidence>
<evidence type="ECO:0000313" key="1">
    <source>
        <dbReference type="EMBL" id="CDF59118.1"/>
    </source>
</evidence>
<dbReference type="Proteomes" id="UP000014923">
    <property type="component" value="Unassembled WGS sequence"/>
</dbReference>
<keyword evidence="1" id="KW-0347">Helicase</keyword>
<accession>R7RUL0</accession>
<gene>
    <name evidence="1" type="ORF">TCEL_02186</name>
</gene>
<name>R7RUL0_9CLOT</name>
<keyword evidence="1" id="KW-0067">ATP-binding</keyword>